<evidence type="ECO:0000313" key="2">
    <source>
        <dbReference type="Proteomes" id="UP001152622"/>
    </source>
</evidence>
<keyword evidence="2" id="KW-1185">Reference proteome</keyword>
<dbReference type="AlphaFoldDB" id="A0A9Q1ENZ4"/>
<gene>
    <name evidence="1" type="ORF">SKAU_G00322070</name>
</gene>
<reference evidence="1" key="1">
    <citation type="journal article" date="2023" name="Science">
        <title>Genome structures resolve the early diversification of teleost fishes.</title>
        <authorList>
            <person name="Parey E."/>
            <person name="Louis A."/>
            <person name="Montfort J."/>
            <person name="Bouchez O."/>
            <person name="Roques C."/>
            <person name="Iampietro C."/>
            <person name="Lluch J."/>
            <person name="Castinel A."/>
            <person name="Donnadieu C."/>
            <person name="Desvignes T."/>
            <person name="Floi Bucao C."/>
            <person name="Jouanno E."/>
            <person name="Wen M."/>
            <person name="Mejri S."/>
            <person name="Dirks R."/>
            <person name="Jansen H."/>
            <person name="Henkel C."/>
            <person name="Chen W.J."/>
            <person name="Zahm M."/>
            <person name="Cabau C."/>
            <person name="Klopp C."/>
            <person name="Thompson A.W."/>
            <person name="Robinson-Rechavi M."/>
            <person name="Braasch I."/>
            <person name="Lecointre G."/>
            <person name="Bobe J."/>
            <person name="Postlethwait J.H."/>
            <person name="Berthelot C."/>
            <person name="Roest Crollius H."/>
            <person name="Guiguen Y."/>
        </authorList>
    </citation>
    <scope>NUCLEOTIDE SEQUENCE</scope>
    <source>
        <strain evidence="1">WJC10195</strain>
    </source>
</reference>
<dbReference type="EMBL" id="JAINUF010000014">
    <property type="protein sequence ID" value="KAJ8342279.1"/>
    <property type="molecule type" value="Genomic_DNA"/>
</dbReference>
<dbReference type="Proteomes" id="UP001152622">
    <property type="component" value="Chromosome 14"/>
</dbReference>
<accession>A0A9Q1ENZ4</accession>
<evidence type="ECO:0000313" key="1">
    <source>
        <dbReference type="EMBL" id="KAJ8342279.1"/>
    </source>
</evidence>
<proteinExistence type="predicted"/>
<name>A0A9Q1ENZ4_SYNKA</name>
<organism evidence="1 2">
    <name type="scientific">Synaphobranchus kaupii</name>
    <name type="common">Kaup's arrowtooth eel</name>
    <dbReference type="NCBI Taxonomy" id="118154"/>
    <lineage>
        <taxon>Eukaryota</taxon>
        <taxon>Metazoa</taxon>
        <taxon>Chordata</taxon>
        <taxon>Craniata</taxon>
        <taxon>Vertebrata</taxon>
        <taxon>Euteleostomi</taxon>
        <taxon>Actinopterygii</taxon>
        <taxon>Neopterygii</taxon>
        <taxon>Teleostei</taxon>
        <taxon>Anguilliformes</taxon>
        <taxon>Synaphobranchidae</taxon>
        <taxon>Synaphobranchus</taxon>
    </lineage>
</organism>
<protein>
    <submittedName>
        <fullName evidence="1">Uncharacterized protein</fullName>
    </submittedName>
</protein>
<sequence length="182" mass="19740">MGDKLHDMPTRGSYLVQDQEGCLSVAPLPPPWGRRRYSSTITVTTASTVNSVTENASDPGLTRNCFPWLRQYNGGDGPGHTDAQEDVDRVTARHVTDGRIGVLVLILPSSISSFQLKNLVSAADYSLCVLAVFDEGVATLSSTRVLGLRLLQHQGRVPALPHPARPLPGRGPSACWWAGPWW</sequence>
<comment type="caution">
    <text evidence="1">The sequence shown here is derived from an EMBL/GenBank/DDBJ whole genome shotgun (WGS) entry which is preliminary data.</text>
</comment>